<gene>
    <name evidence="3" type="primary">SPG11</name>
</gene>
<evidence type="ECO:0000259" key="2">
    <source>
        <dbReference type="Pfam" id="PF14649"/>
    </source>
</evidence>
<dbReference type="GO" id="GO:0030425">
    <property type="term" value="C:dendrite"/>
    <property type="evidence" value="ECO:0007669"/>
    <property type="project" value="TreeGrafter"/>
</dbReference>
<evidence type="ECO:0000256" key="1">
    <source>
        <dbReference type="SAM" id="MobiDB-lite"/>
    </source>
</evidence>
<reference evidence="3" key="1">
    <citation type="submission" date="2025-08" db="UniProtKB">
        <authorList>
            <consortium name="Ensembl"/>
        </authorList>
    </citation>
    <scope>IDENTIFICATION</scope>
</reference>
<dbReference type="InterPro" id="IPR028103">
    <property type="entry name" value="Spatacsin"/>
</dbReference>
<reference evidence="3" key="2">
    <citation type="submission" date="2025-09" db="UniProtKB">
        <authorList>
            <consortium name="Ensembl"/>
        </authorList>
    </citation>
    <scope>IDENTIFICATION</scope>
</reference>
<feature type="compositionally biased region" description="Low complexity" evidence="1">
    <location>
        <begin position="344"/>
        <end position="362"/>
    </location>
</feature>
<dbReference type="Pfam" id="PF14649">
    <property type="entry name" value="Spatacsin_C"/>
    <property type="match status" value="1"/>
</dbReference>
<dbReference type="OMA" id="ACCLNGP"/>
<dbReference type="GO" id="GO:0007268">
    <property type="term" value="P:chemical synaptic transmission"/>
    <property type="evidence" value="ECO:0007669"/>
    <property type="project" value="TreeGrafter"/>
</dbReference>
<keyword evidence="4" id="KW-1185">Reference proteome</keyword>
<name>A0A668V2W9_OREAU</name>
<dbReference type="Ensembl" id="ENSOABT00000046343.2">
    <property type="protein sequence ID" value="ENSOABP00000045159.2"/>
    <property type="gene ID" value="ENSOABG00000020256.2"/>
</dbReference>
<dbReference type="PANTHER" id="PTHR13650">
    <property type="entry name" value="SPATACSIN"/>
    <property type="match status" value="1"/>
</dbReference>
<feature type="region of interest" description="Disordered" evidence="1">
    <location>
        <begin position="344"/>
        <end position="363"/>
    </location>
</feature>
<protein>
    <recommendedName>
        <fullName evidence="2">Spatacsin C-terminal domain-containing protein</fullName>
    </recommendedName>
</protein>
<feature type="region of interest" description="Disordered" evidence="1">
    <location>
        <begin position="292"/>
        <end position="311"/>
    </location>
</feature>
<dbReference type="GO" id="GO:0045202">
    <property type="term" value="C:synapse"/>
    <property type="evidence" value="ECO:0007669"/>
    <property type="project" value="TreeGrafter"/>
</dbReference>
<dbReference type="GO" id="GO:0030424">
    <property type="term" value="C:axon"/>
    <property type="evidence" value="ECO:0007669"/>
    <property type="project" value="TreeGrafter"/>
</dbReference>
<sequence length="2433" mass="270971">MLEVDQRLQAGSTEVAVIPENQHCGDVADIRKAELAPGGSLLGCLGVRGQLVVWDPADREASPAAVEGSYRDFSWEEVSVHSRGVGGFRLLAVGSQGDLKLLEVRAERSAFISVLCACECPADRLLQTVRDQDPGVSELQVVQVLSFVTGRCCVLLNSDWLLQLQWQQEEEEPQMLSCCRVQLADGDSCSAVHHCVSMETLFALSSTGLISVCSVSDGTLLASINLPAYLSSSPAEDELTSFPFSSSPSFCLLQVSADLSTAVAVTQSHAAVAVDLNHYFRMFPDHLLCAAPRPRPPLQPQHPRDQDSLSSSGFSVSALGATFSADRSWEARLTFLYSRAQQATAPSSSSSRPPRASSWFSSLPHLDSHPAPSSAHSRVPPGGLTVAFAVPESSASSQLTVSEFSALLTFVRPGNQQTTVALWDIREDGNVSYHQAAGEAAPVQRCGERQHRLLLKKAGVFQVLFSVSQQDLLSRLMLFGSAATVDAVCHLNSWGRCSIPIHALQTGLKNRQLDTVDFYLKSKENVLNPPAAAFSSADHPAASTLSLTDRVQELCPALDLLCSAVRDSNSEAQSRQFSEQLLNITLSFVNTQIRSVLSNTHHEDSAVQSCINVLDRYVAELRSYMKRFPWAAGPDVSATRAAAPAEEEAQRDEWEQLSAECCSVFMVQEMIHQSILTNQIPRAQAVLRSQNRPERRLSALRREGLRQVFSCLQRRDLETTNTLLANMGFSVKQQLHLICLHTDDKELRELMVEELSRRSYFPEEEKESVEFIGEMEKLGSQPAVRCTGSTSNQGIQKLPGTVRMARKEGGGEEVLKELEVQRRPREEEEEEERGGLWRKLRLDWVKNWDQSCRTAVLLSRLQYAELRACDAAVLWRYLTALHDQRRVVDWIQNTETSGAPRWPDLTPELVNDSTACSSYMRENILDLLARRGVFIPDELAHLEQLLWRLAQGGGVMASSPPIPQYRSPLGLDLHGVFITFCLEHNLQYLLYTYLEHYRLTPRNCSLLSSQSLSERQPWFEMLVRIQEITRDLSDPGLVFQASLTSAQVLLPGSQASLSSLLLEGHSLLTLAAIMFAPGGIDQVMAQGERSGRSERTVDPQLLKMALAPHPKLRAALFPAVPRGNGPPSDISVYHLLQSLHPLDPSRLFGWQAANTLNSTETSELPHFSSPHLVQRFALKENLDYLYFLHHGRPSFAYATFLVQQLSGSGDVRLTLQEASRRASRLALQRFNMPSVASAAICFCELLGVCSLKLRVDIRAMNAILQHWNQHNIHSSPTQHLHTLVSKGVKLVEAEPGAAEELIGYLEAAVTDSLEQRGIGRSSYEAAQEWALPVQFCQLHNLQLSSVYPAHCAHDGQFIHFLLFVQLHNFPPQQVRSLAAQFGPTLQAHLSLAFQDLQVYCKRKSCDSDEQQSVLRTEEVVSGSPERPGEMFQVLLQSQEEPAPCRYLLQEALVQRCPTLAVLAACVQGAELLPCLCVWVLTSVDDVTAKEATSHLAQAPQHHEWTLHDLSIIWKTLLGRSHVRPLLRGFELFQRDCPLVLVLRMFELCCDFRNFAEAKSKLLDFQRTLITLRNGGPAPPGGLPLQWVESQASVLLLMMLQCCSSQYDLHRLLQLLADVDKLLKSNGPDFRKLSQLSQLLQGSEVSLSPRLLQSSSPSVQQEEFQATVDALQARGCYSQARQVSQLAGLPVHRLLLSQLLQEVSSQKSKRQWGRLETRVGFWKKCHEQLEADGTDPDPASKFFLSQAEAGVPGSLEALEDLLDIQERCLLLGLAAHWLSRITPAPVDKLESLEKEQWLSRIRKRILTVTMEKESVFNLPPPAVAPEMNTHEALMKEFSFSHITQLNTEGYLGLEGLPGPLDKQEEPNAESALSPEERSVLAALIGQLLDDGSIHEASRVCRYFSLYHPDVWLVLRCRGLASGELSDEPQEDASEAPARASITSSPSVSSLSSFVMLPLPEDEVAIQLQRLVDQCRHGNNYCKQVLSLYQLSKELQCSFSSICREEPCSVLEKLLLSEQPERFRKARAFVKAQGLSADAVAELISSAVVQALLAFTQELQPVVEKHIFRPLEGRDALVQLIKLCDDPNLVGLKLLEHLNSVPLRDLNCIVELLIVAHDCFSVTCNMEGIVRVLQAARHLSHTYLAPGGHYSLLVRLLTGISRYNEMTYVFDLLHQNHCFEMLLRKKVDTDRGQSSSLKSALLDYIKRCLPADSEKYNMVALCFTMRREIGENHEIAARTQLKMIESQAWVITPELKSSLVKVLGLLKDAAESFSKDSCVRQATRCVRTAKLVALQLHFLNQGSDLRIINLRPAELLSAAMALPRCYQVFVVSEAYGYSPDWAEILYQKVVLNGDFGYLEELRRHRPLTSTLFEDIFKKLEGAPGSVTSNVKRLLTYCDDVYSRYRLAYQQNLHDVTKMLLQDAKTSSYLSDRLGS</sequence>
<proteinExistence type="predicted"/>
<dbReference type="Proteomes" id="UP000472276">
    <property type="component" value="Unassembled WGS sequence"/>
</dbReference>
<evidence type="ECO:0000313" key="4">
    <source>
        <dbReference type="Proteomes" id="UP000472276"/>
    </source>
</evidence>
<accession>A0A668V2W9</accession>
<dbReference type="GO" id="GO:0008088">
    <property type="term" value="P:axo-dendritic transport"/>
    <property type="evidence" value="ECO:0007669"/>
    <property type="project" value="TreeGrafter"/>
</dbReference>
<organism evidence="3 4">
    <name type="scientific">Oreochromis aureus</name>
    <name type="common">Israeli tilapia</name>
    <name type="synonym">Chromis aureus</name>
    <dbReference type="NCBI Taxonomy" id="47969"/>
    <lineage>
        <taxon>Eukaryota</taxon>
        <taxon>Metazoa</taxon>
        <taxon>Chordata</taxon>
        <taxon>Craniata</taxon>
        <taxon>Vertebrata</taxon>
        <taxon>Euteleostomi</taxon>
        <taxon>Actinopterygii</taxon>
        <taxon>Neopterygii</taxon>
        <taxon>Teleostei</taxon>
        <taxon>Neoteleostei</taxon>
        <taxon>Acanthomorphata</taxon>
        <taxon>Ovalentaria</taxon>
        <taxon>Cichlomorphae</taxon>
        <taxon>Cichliformes</taxon>
        <taxon>Cichlidae</taxon>
        <taxon>African cichlids</taxon>
        <taxon>Pseudocrenilabrinae</taxon>
        <taxon>Oreochromini</taxon>
        <taxon>Oreochromis</taxon>
    </lineage>
</organism>
<dbReference type="GO" id="GO:0048489">
    <property type="term" value="P:synaptic vesicle transport"/>
    <property type="evidence" value="ECO:0007669"/>
    <property type="project" value="TreeGrafter"/>
</dbReference>
<dbReference type="GO" id="GO:0005737">
    <property type="term" value="C:cytoplasm"/>
    <property type="evidence" value="ECO:0007669"/>
    <property type="project" value="TreeGrafter"/>
</dbReference>
<evidence type="ECO:0000313" key="3">
    <source>
        <dbReference type="Ensembl" id="ENSOABP00000045159.2"/>
    </source>
</evidence>
<feature type="domain" description="Spatacsin C-terminal" evidence="2">
    <location>
        <begin position="2087"/>
        <end position="2377"/>
    </location>
</feature>
<dbReference type="GO" id="GO:0007409">
    <property type="term" value="P:axonogenesis"/>
    <property type="evidence" value="ECO:0007669"/>
    <property type="project" value="TreeGrafter"/>
</dbReference>
<dbReference type="InterPro" id="IPR028107">
    <property type="entry name" value="Spatacsin_C_dom"/>
</dbReference>
<dbReference type="PANTHER" id="PTHR13650:SF0">
    <property type="entry name" value="SPATACSIN"/>
    <property type="match status" value="1"/>
</dbReference>